<dbReference type="AlphaFoldDB" id="A0AAV4GD08"/>
<keyword evidence="5" id="KW-1185">Reference proteome</keyword>
<sequence length="267" mass="30431">MNQEEGNDEDQSPEHWFSNFEDECFNELETQGRVEARLQSAEEHAAQQLYSGFQSTSTAIAQLYNYKVASQDDCPVLMVPFNKAAESLTKFYKDSLINARECLRLGMQSGRNSRARDIAAWARKKRKSIRRDELLAYLCGKSMPAHTHHRNRQNRSLERQLPRRSHQNETFQSADYPVRDALTLQGLNGAMSNISMGYTWPCSTTSSSTSMARAPVMEEILFHHHSDTCPGWSCNTDHHHGSRKRHGSSSATDVNMDSPTRKRGKYL</sequence>
<comment type="caution">
    <text evidence="4">The sequence shown here is derived from an EMBL/GenBank/DDBJ whole genome shotgun (WGS) entry which is preliminary data.</text>
</comment>
<evidence type="ECO:0000313" key="5">
    <source>
        <dbReference type="Proteomes" id="UP000762676"/>
    </source>
</evidence>
<dbReference type="InterPro" id="IPR040308">
    <property type="entry name" value="HAPR1"/>
</dbReference>
<dbReference type="PANTHER" id="PTHR31624">
    <property type="entry name" value="UPF0472 PROTEIN C16ORF72"/>
    <property type="match status" value="1"/>
</dbReference>
<feature type="region of interest" description="Disordered" evidence="3">
    <location>
        <begin position="237"/>
        <end position="267"/>
    </location>
</feature>
<feature type="region of interest" description="Disordered" evidence="3">
    <location>
        <begin position="145"/>
        <end position="174"/>
    </location>
</feature>
<dbReference type="Pfam" id="PF15251">
    <property type="entry name" value="TAPR1-like"/>
    <property type="match status" value="1"/>
</dbReference>
<dbReference type="InterPro" id="IPR029196">
    <property type="entry name" value="HAPSTR1-like"/>
</dbReference>
<organism evidence="4 5">
    <name type="scientific">Elysia marginata</name>
    <dbReference type="NCBI Taxonomy" id="1093978"/>
    <lineage>
        <taxon>Eukaryota</taxon>
        <taxon>Metazoa</taxon>
        <taxon>Spiralia</taxon>
        <taxon>Lophotrochozoa</taxon>
        <taxon>Mollusca</taxon>
        <taxon>Gastropoda</taxon>
        <taxon>Heterobranchia</taxon>
        <taxon>Euthyneura</taxon>
        <taxon>Panpulmonata</taxon>
        <taxon>Sacoglossa</taxon>
        <taxon>Placobranchoidea</taxon>
        <taxon>Plakobranchidae</taxon>
        <taxon>Elysia</taxon>
    </lineage>
</organism>
<evidence type="ECO:0000256" key="3">
    <source>
        <dbReference type="SAM" id="MobiDB-lite"/>
    </source>
</evidence>
<dbReference type="PANTHER" id="PTHR31624:SF4">
    <property type="entry name" value="CHROMOSOME 16 OPEN READING FRAME 72"/>
    <property type="match status" value="1"/>
</dbReference>
<dbReference type="Proteomes" id="UP000762676">
    <property type="component" value="Unassembled WGS sequence"/>
</dbReference>
<proteinExistence type="predicted"/>
<reference evidence="4 5" key="1">
    <citation type="journal article" date="2021" name="Elife">
        <title>Chloroplast acquisition without the gene transfer in kleptoplastic sea slugs, Plakobranchus ocellatus.</title>
        <authorList>
            <person name="Maeda T."/>
            <person name="Takahashi S."/>
            <person name="Yoshida T."/>
            <person name="Shimamura S."/>
            <person name="Takaki Y."/>
            <person name="Nagai Y."/>
            <person name="Toyoda A."/>
            <person name="Suzuki Y."/>
            <person name="Arimoto A."/>
            <person name="Ishii H."/>
            <person name="Satoh N."/>
            <person name="Nishiyama T."/>
            <person name="Hasebe M."/>
            <person name="Maruyama T."/>
            <person name="Minagawa J."/>
            <person name="Obokata J."/>
            <person name="Shigenobu S."/>
        </authorList>
    </citation>
    <scope>NUCLEOTIDE SEQUENCE [LARGE SCALE GENOMIC DNA]</scope>
</reference>
<evidence type="ECO:0000256" key="2">
    <source>
        <dbReference type="ARBA" id="ARBA00023242"/>
    </source>
</evidence>
<gene>
    <name evidence="4" type="ORF">ElyMa_002361400</name>
</gene>
<evidence type="ECO:0000256" key="1">
    <source>
        <dbReference type="ARBA" id="ARBA00004123"/>
    </source>
</evidence>
<dbReference type="EMBL" id="BMAT01004892">
    <property type="protein sequence ID" value="GFR82310.1"/>
    <property type="molecule type" value="Genomic_DNA"/>
</dbReference>
<keyword evidence="2" id="KW-0539">Nucleus</keyword>
<evidence type="ECO:0000313" key="4">
    <source>
        <dbReference type="EMBL" id="GFR82310.1"/>
    </source>
</evidence>
<dbReference type="GO" id="GO:0005634">
    <property type="term" value="C:nucleus"/>
    <property type="evidence" value="ECO:0007669"/>
    <property type="project" value="UniProtKB-SubCell"/>
</dbReference>
<name>A0AAV4GD08_9GAST</name>
<comment type="subcellular location">
    <subcellularLocation>
        <location evidence="1">Nucleus</location>
    </subcellularLocation>
</comment>
<protein>
    <submittedName>
        <fullName evidence="4">UPF0472 protein C16orf72-like protein</fullName>
    </submittedName>
</protein>
<accession>A0AAV4GD08</accession>